<dbReference type="RefSeq" id="WP_173079491.1">
    <property type="nucleotide sequence ID" value="NZ_BAABJB010000011.1"/>
</dbReference>
<protein>
    <submittedName>
        <fullName evidence="1">Uncharacterized protein</fullName>
    </submittedName>
</protein>
<dbReference type="AlphaFoldDB" id="A0A6V8LF14"/>
<sequence>MSTLASVLGVRLLLWLGSTVPTPPDPGVLAGLTRVRVTNDANGRDGFELTFSVGVDKSFDIDLLASGVVDAKTRVWIAAILGVVPEVLIDGVITHHQLQLGNEPGTGTLTVQGTDLTVLLDLEERNKQYPNQPDSVIVTQLLASYPDLGFVPALTPTTDVPIEIQRVPRQTGTDLDFIRKSARRNGFIYYVEPITFGVNTFYWGPPTRAGVPQPALTVNMGGDTNVGRLDFGNDALAAVGAPVTIVEPTTKMRIPLPAAPSLRLPPLSGSPAAALRTTLIRNAANLNPAQALLASAAAATNAPDPVRARGELDTARYGAVLRARRPVGVRGAGRSNDGNWYVGKVEHEIAKDRYVQKFTLTRDGSGALLPVVRP</sequence>
<dbReference type="EMBL" id="BLPG01000001">
    <property type="protein sequence ID" value="GFJ92666.1"/>
    <property type="molecule type" value="Genomic_DNA"/>
</dbReference>
<name>A0A6V8LF14_9ACTN</name>
<dbReference type="SUPFAM" id="SSF69279">
    <property type="entry name" value="Phage tail proteins"/>
    <property type="match status" value="1"/>
</dbReference>
<keyword evidence="2" id="KW-1185">Reference proteome</keyword>
<evidence type="ECO:0000313" key="2">
    <source>
        <dbReference type="Proteomes" id="UP000482960"/>
    </source>
</evidence>
<proteinExistence type="predicted"/>
<organism evidence="1 2">
    <name type="scientific">Phytohabitans rumicis</name>
    <dbReference type="NCBI Taxonomy" id="1076125"/>
    <lineage>
        <taxon>Bacteria</taxon>
        <taxon>Bacillati</taxon>
        <taxon>Actinomycetota</taxon>
        <taxon>Actinomycetes</taxon>
        <taxon>Micromonosporales</taxon>
        <taxon>Micromonosporaceae</taxon>
    </lineage>
</organism>
<reference evidence="1 2" key="2">
    <citation type="submission" date="2020-03" db="EMBL/GenBank/DDBJ databases">
        <authorList>
            <person name="Ichikawa N."/>
            <person name="Kimura A."/>
            <person name="Kitahashi Y."/>
            <person name="Uohara A."/>
        </authorList>
    </citation>
    <scope>NUCLEOTIDE SEQUENCE [LARGE SCALE GENOMIC DNA]</scope>
    <source>
        <strain evidence="1 2">NBRC 108638</strain>
    </source>
</reference>
<evidence type="ECO:0000313" key="1">
    <source>
        <dbReference type="EMBL" id="GFJ92666.1"/>
    </source>
</evidence>
<dbReference type="Proteomes" id="UP000482960">
    <property type="component" value="Unassembled WGS sequence"/>
</dbReference>
<gene>
    <name evidence="1" type="ORF">Prum_063080</name>
</gene>
<accession>A0A6V8LF14</accession>
<reference evidence="1 2" key="1">
    <citation type="submission" date="2020-03" db="EMBL/GenBank/DDBJ databases">
        <title>Whole genome shotgun sequence of Phytohabitans rumicis NBRC 108638.</title>
        <authorList>
            <person name="Komaki H."/>
            <person name="Tamura T."/>
        </authorList>
    </citation>
    <scope>NUCLEOTIDE SEQUENCE [LARGE SCALE GENOMIC DNA]</scope>
    <source>
        <strain evidence="1 2">NBRC 108638</strain>
    </source>
</reference>
<comment type="caution">
    <text evidence="1">The sequence shown here is derived from an EMBL/GenBank/DDBJ whole genome shotgun (WGS) entry which is preliminary data.</text>
</comment>